<gene>
    <name evidence="2" type="ORF">GXM_06792</name>
</gene>
<organism evidence="2 3">
    <name type="scientific">Nostoc sphaeroides CCNUC1</name>
    <dbReference type="NCBI Taxonomy" id="2653204"/>
    <lineage>
        <taxon>Bacteria</taxon>
        <taxon>Bacillati</taxon>
        <taxon>Cyanobacteriota</taxon>
        <taxon>Cyanophyceae</taxon>
        <taxon>Nostocales</taxon>
        <taxon>Nostocaceae</taxon>
        <taxon>Nostoc</taxon>
    </lineage>
</organism>
<accession>A0A5P8W986</accession>
<protein>
    <submittedName>
        <fullName evidence="2">Uroporphyrinogen III synthase</fullName>
    </submittedName>
</protein>
<dbReference type="Gene3D" id="3.40.50.10090">
    <property type="match status" value="1"/>
</dbReference>
<dbReference type="EMBL" id="CP045226">
    <property type="protein sequence ID" value="QFS49298.1"/>
    <property type="molecule type" value="Genomic_DNA"/>
</dbReference>
<dbReference type="GO" id="GO:0033014">
    <property type="term" value="P:tetrapyrrole biosynthetic process"/>
    <property type="evidence" value="ECO:0007669"/>
    <property type="project" value="InterPro"/>
</dbReference>
<dbReference type="Proteomes" id="UP000326678">
    <property type="component" value="Chromosome Gxm1"/>
</dbReference>
<reference evidence="2 3" key="1">
    <citation type="submission" date="2019-10" db="EMBL/GenBank/DDBJ databases">
        <title>Genomic and transcriptomic insights into the perfect genentic adaptation of a filamentous nitrogen-fixing cyanobacterium to rice fields.</title>
        <authorList>
            <person name="Chen Z."/>
        </authorList>
    </citation>
    <scope>NUCLEOTIDE SEQUENCE [LARGE SCALE GENOMIC DNA]</scope>
    <source>
        <strain evidence="2">CCNUC1</strain>
    </source>
</reference>
<evidence type="ECO:0000313" key="3">
    <source>
        <dbReference type="Proteomes" id="UP000326678"/>
    </source>
</evidence>
<sequence length="88" mass="9655">MSDYLIDVIAFSSTAEVESFLTMVNSQSDYERSIIACFGPYTTANARKLGVNVCIVAKDYSSFEGFAEAMSTTGYAYAEFFTLTSSLH</sequence>
<evidence type="ECO:0000259" key="1">
    <source>
        <dbReference type="Pfam" id="PF02602"/>
    </source>
</evidence>
<evidence type="ECO:0000313" key="2">
    <source>
        <dbReference type="EMBL" id="QFS49298.1"/>
    </source>
</evidence>
<proteinExistence type="predicted"/>
<dbReference type="PANTHER" id="PTHR38020">
    <property type="entry name" value="UROPORPHYRINOGEN-III SYNTHASE"/>
    <property type="match status" value="1"/>
</dbReference>
<feature type="domain" description="Tetrapyrrole biosynthesis uroporphyrinogen III synthase" evidence="1">
    <location>
        <begin position="6"/>
        <end position="61"/>
    </location>
</feature>
<dbReference type="GO" id="GO:0004852">
    <property type="term" value="F:uroporphyrinogen-III synthase activity"/>
    <property type="evidence" value="ECO:0007669"/>
    <property type="project" value="InterPro"/>
</dbReference>
<dbReference type="PANTHER" id="PTHR38020:SF1">
    <property type="entry name" value="UROPORPHYRINOGEN-III SYNTHASE"/>
    <property type="match status" value="1"/>
</dbReference>
<keyword evidence="3" id="KW-1185">Reference proteome</keyword>
<dbReference type="KEGG" id="nsh:GXM_06792"/>
<dbReference type="InterPro" id="IPR036108">
    <property type="entry name" value="4pyrrol_syn_uPrphyn_synt_sf"/>
</dbReference>
<dbReference type="Pfam" id="PF02602">
    <property type="entry name" value="HEM4"/>
    <property type="match status" value="1"/>
</dbReference>
<dbReference type="InterPro" id="IPR003754">
    <property type="entry name" value="4pyrrol_synth_uPrphyn_synth"/>
</dbReference>
<dbReference type="SUPFAM" id="SSF69618">
    <property type="entry name" value="HemD-like"/>
    <property type="match status" value="1"/>
</dbReference>
<name>A0A5P8W986_9NOSO</name>
<dbReference type="AlphaFoldDB" id="A0A5P8W986"/>